<dbReference type="Proteomes" id="UP000675781">
    <property type="component" value="Unassembled WGS sequence"/>
</dbReference>
<keyword evidence="5" id="KW-1185">Reference proteome</keyword>
<evidence type="ECO:0000256" key="1">
    <source>
        <dbReference type="ARBA" id="ARBA00022630"/>
    </source>
</evidence>
<keyword evidence="1" id="KW-0285">Flavoprotein</keyword>
<evidence type="ECO:0000256" key="3">
    <source>
        <dbReference type="ARBA" id="ARBA00023002"/>
    </source>
</evidence>
<evidence type="ECO:0000313" key="4">
    <source>
        <dbReference type="EMBL" id="MBR7834832.1"/>
    </source>
</evidence>
<name>A0A941EQV1_9ACTN</name>
<dbReference type="SUPFAM" id="SSF51412">
    <property type="entry name" value="Inosine monophosphate dehydrogenase (IMPDH)"/>
    <property type="match status" value="1"/>
</dbReference>
<keyword evidence="4" id="KW-0503">Monooxygenase</keyword>
<keyword evidence="2" id="KW-0288">FMN</keyword>
<dbReference type="PANTHER" id="PTHR32332:SF20">
    <property type="entry name" value="2-NITROPROPANE DIOXYGENASE-LIKE PROTEIN"/>
    <property type="match status" value="1"/>
</dbReference>
<dbReference type="InterPro" id="IPR013785">
    <property type="entry name" value="Aldolase_TIM"/>
</dbReference>
<comment type="caution">
    <text evidence="4">The sequence shown here is derived from an EMBL/GenBank/DDBJ whole genome shotgun (WGS) entry which is preliminary data.</text>
</comment>
<dbReference type="AlphaFoldDB" id="A0A941EQV1"/>
<protein>
    <submittedName>
        <fullName evidence="4">Nitronate monooxygenase</fullName>
    </submittedName>
</protein>
<gene>
    <name evidence="4" type="ORF">KDL01_16285</name>
</gene>
<accession>A0A941EQV1</accession>
<proteinExistence type="predicted"/>
<reference evidence="4" key="1">
    <citation type="submission" date="2021-04" db="EMBL/GenBank/DDBJ databases">
        <title>Genome based classification of Actinospica acidithermotolerans sp. nov., an actinobacterium isolated from an Indonesian hot spring.</title>
        <authorList>
            <person name="Kusuma A.B."/>
            <person name="Putra K.E."/>
            <person name="Nafisah S."/>
            <person name="Loh J."/>
            <person name="Nouioui I."/>
            <person name="Goodfellow M."/>
        </authorList>
    </citation>
    <scope>NUCLEOTIDE SEQUENCE</scope>
    <source>
        <strain evidence="4">CSCA 57</strain>
    </source>
</reference>
<organism evidence="4 5">
    <name type="scientific">Actinospica durhamensis</name>
    <dbReference type="NCBI Taxonomy" id="1508375"/>
    <lineage>
        <taxon>Bacteria</taxon>
        <taxon>Bacillati</taxon>
        <taxon>Actinomycetota</taxon>
        <taxon>Actinomycetes</taxon>
        <taxon>Catenulisporales</taxon>
        <taxon>Actinospicaceae</taxon>
        <taxon>Actinospica</taxon>
    </lineage>
</organism>
<dbReference type="Gene3D" id="3.20.20.70">
    <property type="entry name" value="Aldolase class I"/>
    <property type="match status" value="1"/>
</dbReference>
<dbReference type="EMBL" id="JAGSOG010000072">
    <property type="protein sequence ID" value="MBR7834832.1"/>
    <property type="molecule type" value="Genomic_DNA"/>
</dbReference>
<dbReference type="InterPro" id="IPR004136">
    <property type="entry name" value="NMO"/>
</dbReference>
<dbReference type="Pfam" id="PF03060">
    <property type="entry name" value="NMO"/>
    <property type="match status" value="2"/>
</dbReference>
<sequence length="338" mass="35223">MGPALARVEAELVCRAEQGVKAMPTPVCELLGIEQPIVLAPMFAVPALAAAVSNAGALGMVTLTWSEDVGAVVRETAALTRRPFCGNLVLTEDRHRRLDLALEAGLRIVSFFLGDPSGYTEQVHDAGGIVIHTVGTAEEARRAVASGVDVVVAQGWEAGGHVWGNIATLPLVPSVVDAVAPVPVIAAGGIGDARGVAAVLALGAQAAWLGTRFLLAEEMPIHEDYRRRLLAAAETDPQRYPNLYSVGWPDSPHRALRNSTADAWQAAGSPPLAQRPGAGDVIAHFASGEPIVRYEPAPPMAGTTGDIEALSMWAGQSVALAKKSQPAADIVAELTSQL</sequence>
<evidence type="ECO:0000313" key="5">
    <source>
        <dbReference type="Proteomes" id="UP000675781"/>
    </source>
</evidence>
<dbReference type="PANTHER" id="PTHR32332">
    <property type="entry name" value="2-NITROPROPANE DIOXYGENASE"/>
    <property type="match status" value="1"/>
</dbReference>
<evidence type="ECO:0000256" key="2">
    <source>
        <dbReference type="ARBA" id="ARBA00022643"/>
    </source>
</evidence>
<dbReference type="GO" id="GO:0018580">
    <property type="term" value="F:nitronate monooxygenase activity"/>
    <property type="evidence" value="ECO:0007669"/>
    <property type="project" value="InterPro"/>
</dbReference>
<dbReference type="CDD" id="cd04730">
    <property type="entry name" value="NPD_like"/>
    <property type="match status" value="1"/>
</dbReference>
<keyword evidence="3" id="KW-0560">Oxidoreductase</keyword>